<dbReference type="SUPFAM" id="SSF52540">
    <property type="entry name" value="P-loop containing nucleoside triphosphate hydrolases"/>
    <property type="match status" value="1"/>
</dbReference>
<sequence>MNSQSAADLMERMEKVRLYEQEKLEQESDIYYSLRSAGTDYHMRGPADALIAQKPKADITDLALAILFPTEIPDKEVIWVHACVVGWPGCGKTELFMWLTEYVFNLYGRENVNYCYCNDLAIAIDQIDSRKVQMMIIDDAAKCASSLNMMDKDNMDAAGIFQQLRHEYEEVSGRKGGIVICIFGWQRWTELRKSYRSGHVIIFKTAVAERNDTEWMISNLGERWYNELMDISGQILMRNNQAKSTSIAFIPALGSTRGVGYFHSGLSTLDDSYREMLVRDRYTFQRRIPQSEIGKSTEIADWEIRMHAMEAQCAIGTEAAAAKYFHRHYIDKLPLPLIAFEENVDRRKIESLIKDYREILAYNYSREGGEDDE</sequence>
<dbReference type="GeneID" id="41323376"/>
<organism evidence="1 2">
    <name type="scientific">Candidatus Methanomassiliicoccus intestinalis</name>
    <dbReference type="NCBI Taxonomy" id="1406512"/>
    <lineage>
        <taxon>Archaea</taxon>
        <taxon>Methanobacteriati</taxon>
        <taxon>Thermoplasmatota</taxon>
        <taxon>Thermoplasmata</taxon>
        <taxon>Methanomassiliicoccales</taxon>
        <taxon>Methanomassiliicoccaceae</taxon>
        <taxon>Methanomassiliicoccus</taxon>
    </lineage>
</organism>
<dbReference type="AlphaFoldDB" id="A0A8J8PH81"/>
<comment type="caution">
    <text evidence="1">The sequence shown here is derived from an EMBL/GenBank/DDBJ whole genome shotgun (WGS) entry which is preliminary data.</text>
</comment>
<dbReference type="EMBL" id="LVVT01000001">
    <property type="protein sequence ID" value="TQS84607.1"/>
    <property type="molecule type" value="Genomic_DNA"/>
</dbReference>
<protein>
    <submittedName>
        <fullName evidence="1">Uncharacterized protein</fullName>
    </submittedName>
</protein>
<reference evidence="1" key="1">
    <citation type="submission" date="2016-03" db="EMBL/GenBank/DDBJ databases">
        <authorList>
            <person name="Borrel G."/>
            <person name="Mccann A."/>
            <person name="O'Toole P.W."/>
        </authorList>
    </citation>
    <scope>NUCLEOTIDE SEQUENCE</scope>
    <source>
        <strain evidence="1">183</strain>
    </source>
</reference>
<dbReference type="InterPro" id="IPR027417">
    <property type="entry name" value="P-loop_NTPase"/>
</dbReference>
<dbReference type="RefSeq" id="WP_020448844.1">
    <property type="nucleotide sequence ID" value="NZ_CAYAYJ010000005.1"/>
</dbReference>
<evidence type="ECO:0000313" key="2">
    <source>
        <dbReference type="Proteomes" id="UP000752814"/>
    </source>
</evidence>
<name>A0A8J8PH81_9ARCH</name>
<proteinExistence type="predicted"/>
<accession>A0A8J8PH81</accession>
<gene>
    <name evidence="1" type="ORF">A3207_00760</name>
</gene>
<evidence type="ECO:0000313" key="1">
    <source>
        <dbReference type="EMBL" id="TQS84607.1"/>
    </source>
</evidence>
<dbReference type="Proteomes" id="UP000752814">
    <property type="component" value="Unassembled WGS sequence"/>
</dbReference>